<keyword evidence="1" id="KW-0472">Membrane</keyword>
<feature type="transmembrane region" description="Helical" evidence="1">
    <location>
        <begin position="61"/>
        <end position="85"/>
    </location>
</feature>
<keyword evidence="1" id="KW-1133">Transmembrane helix</keyword>
<keyword evidence="1" id="KW-0812">Transmembrane</keyword>
<dbReference type="Proteomes" id="UP000095705">
    <property type="component" value="Unassembled WGS sequence"/>
</dbReference>
<comment type="caution">
    <text evidence="2">The sequence shown here is derived from an EMBL/GenBank/DDBJ whole genome shotgun (WGS) entry which is preliminary data.</text>
</comment>
<organism evidence="2 3">
    <name type="scientific">Streptomyces subrutilus</name>
    <dbReference type="NCBI Taxonomy" id="36818"/>
    <lineage>
        <taxon>Bacteria</taxon>
        <taxon>Bacillati</taxon>
        <taxon>Actinomycetota</taxon>
        <taxon>Actinomycetes</taxon>
        <taxon>Kitasatosporales</taxon>
        <taxon>Streptomycetaceae</taxon>
        <taxon>Streptomyces</taxon>
    </lineage>
</organism>
<dbReference type="AlphaFoldDB" id="A0A1E5PLI1"/>
<feature type="transmembrane region" description="Helical" evidence="1">
    <location>
        <begin position="108"/>
        <end position="133"/>
    </location>
</feature>
<keyword evidence="3" id="KW-1185">Reference proteome</keyword>
<evidence type="ECO:0000256" key="1">
    <source>
        <dbReference type="SAM" id="Phobius"/>
    </source>
</evidence>
<protein>
    <submittedName>
        <fullName evidence="2">Uncharacterized protein</fullName>
    </submittedName>
</protein>
<accession>A0A1E5PLI1</accession>
<dbReference type="STRING" id="36818.BGK67_01545"/>
<feature type="transmembrane region" description="Helical" evidence="1">
    <location>
        <begin position="145"/>
        <end position="166"/>
    </location>
</feature>
<gene>
    <name evidence="2" type="ORF">BGK67_01545</name>
</gene>
<dbReference type="EMBL" id="MEHK01000001">
    <property type="protein sequence ID" value="OEJ30222.1"/>
    <property type="molecule type" value="Genomic_DNA"/>
</dbReference>
<reference evidence="2 3" key="1">
    <citation type="submission" date="2016-08" db="EMBL/GenBank/DDBJ databases">
        <title>The complete genome of Streptomyces subrutilus 10-1-1.</title>
        <authorList>
            <person name="Chen X."/>
        </authorList>
    </citation>
    <scope>NUCLEOTIDE SEQUENCE [LARGE SCALE GENOMIC DNA]</scope>
    <source>
        <strain evidence="2 3">10-1-1</strain>
    </source>
</reference>
<evidence type="ECO:0000313" key="2">
    <source>
        <dbReference type="EMBL" id="OEJ30222.1"/>
    </source>
</evidence>
<evidence type="ECO:0000313" key="3">
    <source>
        <dbReference type="Proteomes" id="UP000095705"/>
    </source>
</evidence>
<sequence length="176" mass="18771">MVNMTTTHLDTSLPPPPRWAVRAAHVTALLTLPSGIWRLLLAAGFTAGYTESGYEAMGFTGWGAVYVVGLTVGAELLALLTLGLVRPWGEVLPRWVPFVGGHRPNPRAVTVVAGLGAGALTLALTQFAFWWSFPHPDMTPLGSTIAGILYLPLIAWGPLLAAVTIAHHRRYRAGGL</sequence>
<dbReference type="OrthoDB" id="2717873at2"/>
<proteinExistence type="predicted"/>
<name>A0A1E5PLI1_9ACTN</name>
<feature type="transmembrane region" description="Helical" evidence="1">
    <location>
        <begin position="26"/>
        <end position="49"/>
    </location>
</feature>